<evidence type="ECO:0000313" key="2">
    <source>
        <dbReference type="Proteomes" id="UP000295530"/>
    </source>
</evidence>
<accession>A0A4R6EG58</accession>
<evidence type="ECO:0000313" key="1">
    <source>
        <dbReference type="EMBL" id="TDN57305.1"/>
    </source>
</evidence>
<protein>
    <submittedName>
        <fullName evidence="1">Uncharacterized protein</fullName>
    </submittedName>
</protein>
<proteinExistence type="predicted"/>
<reference evidence="1 2" key="1">
    <citation type="submission" date="2019-03" db="EMBL/GenBank/DDBJ databases">
        <title>Genomic analyses of the natural microbiome of Caenorhabditis elegans.</title>
        <authorList>
            <person name="Samuel B."/>
        </authorList>
    </citation>
    <scope>NUCLEOTIDE SEQUENCE [LARGE SCALE GENOMIC DNA]</scope>
    <source>
        <strain evidence="1 2">BIGb0156</strain>
    </source>
</reference>
<dbReference type="EMBL" id="SNVX01000009">
    <property type="protein sequence ID" value="TDN57305.1"/>
    <property type="molecule type" value="Genomic_DNA"/>
</dbReference>
<sequence>MPDLQKLNAGNKKTMLVCMNSTKLPMITTCCQMITERFNPAALANI</sequence>
<dbReference type="Proteomes" id="UP000295530">
    <property type="component" value="Unassembled WGS sequence"/>
</dbReference>
<gene>
    <name evidence="1" type="ORF">EC847_109101</name>
</gene>
<keyword evidence="2" id="KW-1185">Reference proteome</keyword>
<dbReference type="AlphaFoldDB" id="A0A4R6EG58"/>
<organism evidence="1 2">
    <name type="scientific">Scandinavium goeteborgense</name>
    <dbReference type="NCBI Taxonomy" id="1851514"/>
    <lineage>
        <taxon>Bacteria</taxon>
        <taxon>Pseudomonadati</taxon>
        <taxon>Pseudomonadota</taxon>
        <taxon>Gammaproteobacteria</taxon>
        <taxon>Enterobacterales</taxon>
        <taxon>Enterobacteriaceae</taxon>
        <taxon>Scandinavium</taxon>
    </lineage>
</organism>
<name>A0A4R6EG58_SCAGO</name>
<comment type="caution">
    <text evidence="1">The sequence shown here is derived from an EMBL/GenBank/DDBJ whole genome shotgun (WGS) entry which is preliminary data.</text>
</comment>